<dbReference type="RefSeq" id="WP_166283986.1">
    <property type="nucleotide sequence ID" value="NZ_JTHE03000040.1"/>
</dbReference>
<dbReference type="AlphaFoldDB" id="A0ABD4T1Z9"/>
<sequence length="79" mass="8954">MQKRQGNYKPGPLKAMGKEALGSPLTVRFSKSVTQQLQAMEDRAVFIREAVAEKLAKEMDEESEWSLEELNEIAKDVGW</sequence>
<dbReference type="Proteomes" id="UP000031561">
    <property type="component" value="Unassembled WGS sequence"/>
</dbReference>
<evidence type="ECO:0008006" key="3">
    <source>
        <dbReference type="Google" id="ProtNLM"/>
    </source>
</evidence>
<comment type="caution">
    <text evidence="1">The sequence shown here is derived from an EMBL/GenBank/DDBJ whole genome shotgun (WGS) entry which is preliminary data.</text>
</comment>
<proteinExistence type="predicted"/>
<organism evidence="1 2">
    <name type="scientific">Lyngbya confervoides BDU141951</name>
    <dbReference type="NCBI Taxonomy" id="1574623"/>
    <lineage>
        <taxon>Bacteria</taxon>
        <taxon>Bacillati</taxon>
        <taxon>Cyanobacteriota</taxon>
        <taxon>Cyanophyceae</taxon>
        <taxon>Oscillatoriophycideae</taxon>
        <taxon>Oscillatoriales</taxon>
        <taxon>Microcoleaceae</taxon>
        <taxon>Lyngbya</taxon>
    </lineage>
</organism>
<name>A0ABD4T1Z9_9CYAN</name>
<dbReference type="EMBL" id="JTHE03000040">
    <property type="protein sequence ID" value="MCM1982455.1"/>
    <property type="molecule type" value="Genomic_DNA"/>
</dbReference>
<evidence type="ECO:0000313" key="1">
    <source>
        <dbReference type="EMBL" id="MCM1982455.1"/>
    </source>
</evidence>
<evidence type="ECO:0000313" key="2">
    <source>
        <dbReference type="Proteomes" id="UP000031561"/>
    </source>
</evidence>
<geneLocation type="plasmid" evidence="1">
    <name>unnamed14</name>
</geneLocation>
<accession>A0ABD4T1Z9</accession>
<protein>
    <recommendedName>
        <fullName evidence="3">CopG family transcriptional regulator</fullName>
    </recommendedName>
</protein>
<keyword evidence="2" id="KW-1185">Reference proteome</keyword>
<keyword evidence="1" id="KW-0614">Plasmid</keyword>
<gene>
    <name evidence="1" type="ORF">QQ91_0006395</name>
</gene>
<reference evidence="1 2" key="1">
    <citation type="journal article" date="2015" name="Genome Announc.">
        <title>Draft Genome Sequence of Filamentous Marine Cyanobacterium Lyngbya confervoides Strain BDU141951.</title>
        <authorList>
            <person name="Chandrababunaidu M.M."/>
            <person name="Sen D."/>
            <person name="Tripathy S."/>
        </authorList>
    </citation>
    <scope>NUCLEOTIDE SEQUENCE [LARGE SCALE GENOMIC DNA]</scope>
    <source>
        <strain evidence="1 2">BDU141951</strain>
    </source>
</reference>